<name>A0AAW6F7A8_PARDI</name>
<proteinExistence type="predicted"/>
<dbReference type="AlphaFoldDB" id="A0AAW6F7A8"/>
<gene>
    <name evidence="1" type="ORF">PN612_12965</name>
</gene>
<evidence type="ECO:0000313" key="1">
    <source>
        <dbReference type="EMBL" id="MDB9139410.1"/>
    </source>
</evidence>
<organism evidence="1 2">
    <name type="scientific">Parabacteroides distasonis</name>
    <dbReference type="NCBI Taxonomy" id="823"/>
    <lineage>
        <taxon>Bacteria</taxon>
        <taxon>Pseudomonadati</taxon>
        <taxon>Bacteroidota</taxon>
        <taxon>Bacteroidia</taxon>
        <taxon>Bacteroidales</taxon>
        <taxon>Tannerellaceae</taxon>
        <taxon>Parabacteroides</taxon>
    </lineage>
</organism>
<dbReference type="PROSITE" id="PS51257">
    <property type="entry name" value="PROKAR_LIPOPROTEIN"/>
    <property type="match status" value="1"/>
</dbReference>
<dbReference type="EMBL" id="JAQMPX010000094">
    <property type="protein sequence ID" value="MDB9139410.1"/>
    <property type="molecule type" value="Genomic_DNA"/>
</dbReference>
<reference evidence="1" key="1">
    <citation type="submission" date="2023-01" db="EMBL/GenBank/DDBJ databases">
        <title>Human gut microbiome strain richness.</title>
        <authorList>
            <person name="Chen-Liaw A."/>
        </authorList>
    </citation>
    <scope>NUCLEOTIDE SEQUENCE</scope>
    <source>
        <strain evidence="1">D35st1_E5_D35t1_190705</strain>
    </source>
</reference>
<evidence type="ECO:0000313" key="2">
    <source>
        <dbReference type="Proteomes" id="UP001211522"/>
    </source>
</evidence>
<dbReference type="Proteomes" id="UP001211522">
    <property type="component" value="Unassembled WGS sequence"/>
</dbReference>
<accession>A0AAW6F7A8</accession>
<dbReference type="RefSeq" id="WP_009276755.1">
    <property type="nucleotide sequence ID" value="NZ_CP040468.1"/>
</dbReference>
<sequence length="172" mass="19686">MNKFLFLIVLSLLLSCKNDENNNSDEIMPPIIVTSLSSEKQVEEPNILFSSNDIKSFNIATGEITFNNEVIKENIRPSSQRNLCFYLNGEHLFNIITFTETSSIMSHIINDLVLLHDMLDGKIYLKDGYPSIDVLGESKKEAQALREKNKEKMTVSWELFINALKIENKLIE</sequence>
<comment type="caution">
    <text evidence="1">The sequence shown here is derived from an EMBL/GenBank/DDBJ whole genome shotgun (WGS) entry which is preliminary data.</text>
</comment>
<evidence type="ECO:0008006" key="3">
    <source>
        <dbReference type="Google" id="ProtNLM"/>
    </source>
</evidence>
<protein>
    <recommendedName>
        <fullName evidence="3">Lipoprotein</fullName>
    </recommendedName>
</protein>